<dbReference type="CDD" id="cd05826">
    <property type="entry name" value="Sortase_B"/>
    <property type="match status" value="1"/>
</dbReference>
<feature type="compositionally biased region" description="Polar residues" evidence="2">
    <location>
        <begin position="157"/>
        <end position="170"/>
    </location>
</feature>
<organism evidence="4 5">
    <name type="scientific">Butyrivibrio proteoclasticus (strain ATCC 51982 / DSM 14932 / B316)</name>
    <name type="common">Clostridium proteoclasticum</name>
    <dbReference type="NCBI Taxonomy" id="515622"/>
    <lineage>
        <taxon>Bacteria</taxon>
        <taxon>Bacillati</taxon>
        <taxon>Bacillota</taxon>
        <taxon>Clostridia</taxon>
        <taxon>Lachnospirales</taxon>
        <taxon>Lachnospiraceae</taxon>
        <taxon>Butyrivibrio</taxon>
    </lineage>
</organism>
<feature type="transmembrane region" description="Helical" evidence="3">
    <location>
        <begin position="45"/>
        <end position="63"/>
    </location>
</feature>
<keyword evidence="5" id="KW-1185">Reference proteome</keyword>
<proteinExistence type="predicted"/>
<dbReference type="RefSeq" id="WP_013281100.1">
    <property type="nucleotide sequence ID" value="NC_014387.1"/>
</dbReference>
<dbReference type="Proteomes" id="UP000001299">
    <property type="component" value="Chromosome 1"/>
</dbReference>
<dbReference type="eggNOG" id="COG4509">
    <property type="taxonomic scope" value="Bacteria"/>
</dbReference>
<dbReference type="AlphaFoldDB" id="E0RXL9"/>
<feature type="active site" description="Proton donor/acceptor" evidence="1">
    <location>
        <position position="275"/>
    </location>
</feature>
<evidence type="ECO:0000256" key="3">
    <source>
        <dbReference type="SAM" id="Phobius"/>
    </source>
</evidence>
<dbReference type="KEGG" id="bpb:bpr_I1709"/>
<keyword evidence="3" id="KW-0472">Membrane</keyword>
<evidence type="ECO:0000313" key="5">
    <source>
        <dbReference type="Proteomes" id="UP000001299"/>
    </source>
</evidence>
<reference evidence="4 5" key="1">
    <citation type="journal article" date="2010" name="PLoS ONE">
        <title>The glycobiome of the rumen bacterium Butyrivibrio proteoclasticus B316(T) highlights adaptation to a polysaccharide-rich environment.</title>
        <authorList>
            <person name="Kelly W.J."/>
            <person name="Leahy S.C."/>
            <person name="Altermann E."/>
            <person name="Yeoman C.J."/>
            <person name="Dunne J.C."/>
            <person name="Kong Z."/>
            <person name="Pacheco D.M."/>
            <person name="Li D."/>
            <person name="Noel S.J."/>
            <person name="Moon C.D."/>
            <person name="Cookson A.L."/>
            <person name="Attwood G.T."/>
        </authorList>
    </citation>
    <scope>NUCLEOTIDE SEQUENCE [LARGE SCALE GENOMIC DNA]</scope>
    <source>
        <strain evidence="5">ATCC 51982 / DSM 14932 / B316</strain>
    </source>
</reference>
<accession>E0RXL9</accession>
<dbReference type="EMBL" id="CP001810">
    <property type="protein sequence ID" value="ADL34446.1"/>
    <property type="molecule type" value="Genomic_DNA"/>
</dbReference>
<dbReference type="GO" id="GO:0016787">
    <property type="term" value="F:hydrolase activity"/>
    <property type="evidence" value="ECO:0007669"/>
    <property type="project" value="UniProtKB-KW"/>
</dbReference>
<evidence type="ECO:0000256" key="1">
    <source>
        <dbReference type="PIRSR" id="PIRSR605754-1"/>
    </source>
</evidence>
<dbReference type="InterPro" id="IPR023365">
    <property type="entry name" value="Sortase_dom-sf"/>
</dbReference>
<gene>
    <name evidence="4" type="ordered locus">bpr_I1709</name>
</gene>
<keyword evidence="3" id="KW-0812">Transmembrane</keyword>
<feature type="transmembrane region" description="Helical" evidence="3">
    <location>
        <begin position="21"/>
        <end position="39"/>
    </location>
</feature>
<dbReference type="STRING" id="515622.bpr_I1709"/>
<feature type="compositionally biased region" description="Acidic residues" evidence="2">
    <location>
        <begin position="110"/>
        <end position="133"/>
    </location>
</feature>
<sequence length="385" mass="42740">MQNLLSNFKEFNNKHKKLVPFIIYFEIIAVILASAFKYIRKNIKLVALIILIVAIIILTIRYLTGSGNTNAGSAGTEIVETVSVDEVIAARSASGSVDEASVIGMSEEAASSEDTDAAEEADDTASESVEAVDGELSVDITATEANEEVNTSEEASDLQSSENTYAANDASNEDTSDLVQNDNEATDSAEGGKTARPVATLPKEGISKFIAVYPETIAWIWFEDDRLNYPIMQSEDNTKYMIKDFQGNDSDTGSLFLDYRASADFTDSNSIIYGHNMRDRTMFGALRTYKDDLGFLENHKYFQIITPEGRTRYMIFAFMDVPKNSYIYDVVGADPDNMREFLDTIEYKTYIDTGIEPTVDDKIITLSTCTRSDTLFFVMFAVEVE</sequence>
<dbReference type="SUPFAM" id="SSF63817">
    <property type="entry name" value="Sortase"/>
    <property type="match status" value="1"/>
</dbReference>
<evidence type="ECO:0000313" key="4">
    <source>
        <dbReference type="EMBL" id="ADL34446.1"/>
    </source>
</evidence>
<keyword evidence="3" id="KW-1133">Transmembrane helix</keyword>
<name>E0RXL9_BUTPB</name>
<feature type="compositionally biased region" description="Acidic residues" evidence="2">
    <location>
        <begin position="145"/>
        <end position="156"/>
    </location>
</feature>
<dbReference type="Gene3D" id="2.40.260.10">
    <property type="entry name" value="Sortase"/>
    <property type="match status" value="1"/>
</dbReference>
<feature type="active site" description="Acyl-thioester intermediate" evidence="1">
    <location>
        <position position="369"/>
    </location>
</feature>
<evidence type="ECO:0000256" key="2">
    <source>
        <dbReference type="SAM" id="MobiDB-lite"/>
    </source>
</evidence>
<dbReference type="HOGENOM" id="CLU_717041_0_0_9"/>
<dbReference type="InterPro" id="IPR009835">
    <property type="entry name" value="SrtB"/>
</dbReference>
<feature type="region of interest" description="Disordered" evidence="2">
    <location>
        <begin position="107"/>
        <end position="196"/>
    </location>
</feature>
<protein>
    <submittedName>
        <fullName evidence="4">Sortase B family protein</fullName>
    </submittedName>
</protein>